<protein>
    <recommendedName>
        <fullName evidence="4">Membrane-associated oxidoreductase</fullName>
    </recommendedName>
</protein>
<evidence type="ECO:0008006" key="4">
    <source>
        <dbReference type="Google" id="ProtNLM"/>
    </source>
</evidence>
<gene>
    <name evidence="2" type="ORF">GTQ45_05125</name>
</gene>
<dbReference type="Proteomes" id="UP000470384">
    <property type="component" value="Unassembled WGS sequence"/>
</dbReference>
<dbReference type="RefSeq" id="WP_160587112.1">
    <property type="nucleotide sequence ID" value="NZ_BMHN01000001.1"/>
</dbReference>
<accession>A0A845Q9Z5</accession>
<proteinExistence type="predicted"/>
<organism evidence="2 3">
    <name type="scientific">Pyruvatibacter mobilis</name>
    <dbReference type="NCBI Taxonomy" id="1712261"/>
    <lineage>
        <taxon>Bacteria</taxon>
        <taxon>Pseudomonadati</taxon>
        <taxon>Pseudomonadota</taxon>
        <taxon>Alphaproteobacteria</taxon>
        <taxon>Hyphomicrobiales</taxon>
        <taxon>Parvibaculaceae</taxon>
        <taxon>Pyruvatibacter</taxon>
    </lineage>
</organism>
<dbReference type="EMBL" id="WXYQ01000004">
    <property type="protein sequence ID" value="NBG95108.1"/>
    <property type="molecule type" value="Genomic_DNA"/>
</dbReference>
<evidence type="ECO:0000313" key="2">
    <source>
        <dbReference type="EMBL" id="NBG95108.1"/>
    </source>
</evidence>
<keyword evidence="1" id="KW-0812">Transmembrane</keyword>
<keyword evidence="1" id="KW-0472">Membrane</keyword>
<dbReference type="AlphaFoldDB" id="A0A845Q9Z5"/>
<evidence type="ECO:0000313" key="3">
    <source>
        <dbReference type="Proteomes" id="UP000470384"/>
    </source>
</evidence>
<sequence length="694" mass="74963">MPLGNLTDCEKELVRCTREGEIFSFEHWADGEGLTGQARDAARSVDGAVIATLLRGDLCLSGAAPICPHPRGLRAVGIALPGGLDIALMALVAPIELTDCEIHELYADSARIHGDLSLDTCTIATGVNLVDACIDGSLMMYGTRLGAPSALHGLRADGLTVKGSVLLTTSPVGRRFEADGWEAIRLLGASIGGVLDLQSARIGRPNADRALNAARLAVGGDVFLKTSSDGTRFEAEGREAVCLVGATIDGSLECQGARLGGPMAQVGLIADRLIVKGSVFLNTSSDGVRFEAEGREAVRLPGATIERQLTLQGARLGGQNAEGGLTADGLTVKGDVFLAHAPDGTCFEAEGRNAVRLQGATIAGQFGLVGANLTTTKGKWLDLSDTHLSGPFIARSNRFSGEDGCVDLTGAHVHELADQRDGWPNGKSLRLDGLVYRRFANCEYGFRKHWIGQQVPEHLGQRPNSGGRYDLRPQPFEQCASVLRAMGHPIDASRILIDKQRKLQEKRLAELRTFDLVTELWQTFLSSNPRASLNSLIRIRRNWPATRLFGRWLWHLILGLTTSFGFRRGLPVVWFLGLVLLGWPLYELAHANRIMVPSQPIVLMSKAYNADDPKLPDGYPEFHSLAYSFDVALPLIDLYQEPFWQPAGNIGEFSKGPAWLTGGTVRFLHILHIILGWGFASLLVAGLAGLIRQD</sequence>
<comment type="caution">
    <text evidence="2">The sequence shown here is derived from an EMBL/GenBank/DDBJ whole genome shotgun (WGS) entry which is preliminary data.</text>
</comment>
<evidence type="ECO:0000256" key="1">
    <source>
        <dbReference type="SAM" id="Phobius"/>
    </source>
</evidence>
<keyword evidence="1" id="KW-1133">Transmembrane helix</keyword>
<dbReference type="OrthoDB" id="6865449at2"/>
<name>A0A845Q9Z5_9HYPH</name>
<reference evidence="2 3" key="1">
    <citation type="journal article" date="2016" name="Int. J. Syst. Evol. Microbiol.">
        <title>Pyruvatibacter mobilis gen. nov., sp. nov., a marine bacterium from the culture broth of Picochlorum sp. 122.</title>
        <authorList>
            <person name="Wang G."/>
            <person name="Tang M."/>
            <person name="Wu H."/>
            <person name="Dai S."/>
            <person name="Li T."/>
            <person name="Chen C."/>
            <person name="He H."/>
            <person name="Fan J."/>
            <person name="Xiang W."/>
            <person name="Li X."/>
        </authorList>
    </citation>
    <scope>NUCLEOTIDE SEQUENCE [LARGE SCALE GENOMIC DNA]</scope>
    <source>
        <strain evidence="2 3">GYP-11</strain>
    </source>
</reference>
<feature type="transmembrane region" description="Helical" evidence="1">
    <location>
        <begin position="670"/>
        <end position="691"/>
    </location>
</feature>
<dbReference type="GeneID" id="300656023"/>
<keyword evidence="3" id="KW-1185">Reference proteome</keyword>